<evidence type="ECO:0000259" key="1">
    <source>
        <dbReference type="PROSITE" id="PS50995"/>
    </source>
</evidence>
<accession>A0A0F0LW44</accession>
<dbReference type="InterPro" id="IPR000835">
    <property type="entry name" value="HTH_MarR-typ"/>
</dbReference>
<gene>
    <name evidence="2" type="ORF">RR49_01540</name>
</gene>
<reference evidence="2 3" key="1">
    <citation type="submission" date="2015-02" db="EMBL/GenBank/DDBJ databases">
        <title>Draft genome sequences of ten Microbacterium spp. with emphasis on heavy metal contaminated environments.</title>
        <authorList>
            <person name="Corretto E."/>
        </authorList>
    </citation>
    <scope>NUCLEOTIDE SEQUENCE [LARGE SCALE GENOMIC DNA]</scope>
    <source>
        <strain evidence="2 3">DSM 18659</strain>
    </source>
</reference>
<dbReference type="STRING" id="400772.RR49_01540"/>
<dbReference type="Pfam" id="PF01047">
    <property type="entry name" value="MarR"/>
    <property type="match status" value="1"/>
</dbReference>
<sequence length="175" mass="19298">MLLAYETTSMPETIVRHEGEHLYADEPSSQAGRELSAALLRYRRAEQMQEARALETSGLSHTDLKALRYLVQASRDERMVSPKDLTIMLGTSGANVTNIVDRLVSKGYTAREDHPSDRRAHYIVPTTAGMAHVDHAIARHHAAIVAAIDTLTAEQARTATVVIDRIVDLISRVDG</sequence>
<dbReference type="GO" id="GO:0006950">
    <property type="term" value="P:response to stress"/>
    <property type="evidence" value="ECO:0007669"/>
    <property type="project" value="TreeGrafter"/>
</dbReference>
<protein>
    <submittedName>
        <fullName evidence="2">Transcriptional repressor MprA</fullName>
    </submittedName>
</protein>
<feature type="domain" description="HTH marR-type" evidence="1">
    <location>
        <begin position="32"/>
        <end position="168"/>
    </location>
</feature>
<dbReference type="SMART" id="SM00347">
    <property type="entry name" value="HTH_MARR"/>
    <property type="match status" value="1"/>
</dbReference>
<organism evidence="2 3">
    <name type="scientific">Microbacterium ginsengisoli</name>
    <dbReference type="NCBI Taxonomy" id="400772"/>
    <lineage>
        <taxon>Bacteria</taxon>
        <taxon>Bacillati</taxon>
        <taxon>Actinomycetota</taxon>
        <taxon>Actinomycetes</taxon>
        <taxon>Micrococcales</taxon>
        <taxon>Microbacteriaceae</taxon>
        <taxon>Microbacterium</taxon>
    </lineage>
</organism>
<dbReference type="PANTHER" id="PTHR33164:SF43">
    <property type="entry name" value="HTH-TYPE TRANSCRIPTIONAL REPRESSOR YETL"/>
    <property type="match status" value="1"/>
</dbReference>
<comment type="caution">
    <text evidence="2">The sequence shown here is derived from an EMBL/GenBank/DDBJ whole genome shotgun (WGS) entry which is preliminary data.</text>
</comment>
<dbReference type="AlphaFoldDB" id="A0A0F0LW44"/>
<dbReference type="GO" id="GO:0003700">
    <property type="term" value="F:DNA-binding transcription factor activity"/>
    <property type="evidence" value="ECO:0007669"/>
    <property type="project" value="InterPro"/>
</dbReference>
<dbReference type="SUPFAM" id="SSF46785">
    <property type="entry name" value="Winged helix' DNA-binding domain"/>
    <property type="match status" value="1"/>
</dbReference>
<dbReference type="Gene3D" id="1.10.10.10">
    <property type="entry name" value="Winged helix-like DNA-binding domain superfamily/Winged helix DNA-binding domain"/>
    <property type="match status" value="1"/>
</dbReference>
<proteinExistence type="predicted"/>
<dbReference type="PATRIC" id="fig|400772.4.peg.1561"/>
<dbReference type="InterPro" id="IPR039422">
    <property type="entry name" value="MarR/SlyA-like"/>
</dbReference>
<dbReference type="InterPro" id="IPR036390">
    <property type="entry name" value="WH_DNA-bd_sf"/>
</dbReference>
<dbReference type="PROSITE" id="PS50995">
    <property type="entry name" value="HTH_MARR_2"/>
    <property type="match status" value="1"/>
</dbReference>
<name>A0A0F0LW44_9MICO</name>
<dbReference type="InterPro" id="IPR036388">
    <property type="entry name" value="WH-like_DNA-bd_sf"/>
</dbReference>
<keyword evidence="3" id="KW-1185">Reference proteome</keyword>
<dbReference type="PRINTS" id="PR00598">
    <property type="entry name" value="HTHMARR"/>
</dbReference>
<evidence type="ECO:0000313" key="3">
    <source>
        <dbReference type="Proteomes" id="UP000033451"/>
    </source>
</evidence>
<dbReference type="EMBL" id="JYIY01000073">
    <property type="protein sequence ID" value="KJL36530.1"/>
    <property type="molecule type" value="Genomic_DNA"/>
</dbReference>
<evidence type="ECO:0000313" key="2">
    <source>
        <dbReference type="EMBL" id="KJL36530.1"/>
    </source>
</evidence>
<dbReference type="Proteomes" id="UP000033451">
    <property type="component" value="Unassembled WGS sequence"/>
</dbReference>
<dbReference type="PANTHER" id="PTHR33164">
    <property type="entry name" value="TRANSCRIPTIONAL REGULATOR, MARR FAMILY"/>
    <property type="match status" value="1"/>
</dbReference>